<feature type="compositionally biased region" description="Low complexity" evidence="1">
    <location>
        <begin position="987"/>
        <end position="996"/>
    </location>
</feature>
<feature type="region of interest" description="Disordered" evidence="1">
    <location>
        <begin position="931"/>
        <end position="996"/>
    </location>
</feature>
<keyword evidence="4" id="KW-1185">Reference proteome</keyword>
<dbReference type="EMBL" id="CAMXCT030003058">
    <property type="protein sequence ID" value="CAL4789491.1"/>
    <property type="molecule type" value="Genomic_DNA"/>
</dbReference>
<gene>
    <name evidence="2" type="ORF">C1SCF055_LOCUS28150</name>
</gene>
<dbReference type="InterPro" id="IPR036910">
    <property type="entry name" value="HMG_box_dom_sf"/>
</dbReference>
<sequence length="1143" mass="126937">MQKAVGKGQAKVQALLGMIWTVALDRVDQSVGIDLVRMHSPSQVLPKANAATILSRMRRWGIYTSADPGSADAYGGQEVYTGFSQVPLKMLITCTDALPTNHLVQAMSMQDWRRKAAAGDFNAATTLHVMFTCMHHAACLAKKPGLLSVPNLCSNMVRLTRAMKSSKFQDNFEKALAGIAERIDRRVVPELPSSVKTWWENNGALVKMALSGLPPESQEIILAVFNDPWRFDPNTWRDGCFVHWRTAGCCPSAAEAKVKTREALRRLCEDYPAIPLLYRWKHWEPALNWAIRGTFCNGVLQYALSMCSDESSVAKFADLDPDSPDLSFSLKQEVRLTKSVAFLTSDSIRQDLGVSFLVSNPLADFMDHVSFIETSRSRVNLKECGLKLLGSTSVATVESLRIVETLAEYSTILQAVPDSELFDMFGLDLGTAFPHVFCTMCDTWRRLSLPSQRGWVQLLGTFFTSVEDASNTLQGLAMADRPCCHGDDCTRVALAVTNQGTDLAMVEELLKLFGEALYHLPASSVNVEKLYANTQILCAAHKAGRKPATIQQNTYIMSCSQEHQKFKEEVMSETCGKVKLTSARKACGMGKTMKPLRRKRKVTGYCLFIQERVKGCGLRIGSADYKDKVRDVTCQWRALPAGEKSLFEQMAIRQQTERQAMTKAQRKRLLQARLDKSLAAAADHSVWNYGLSLGNLNAALRPELVDETVDFNSAAEKLRDFFDYDDVIQQNPLESPKLFRSCQERHPGLCDSHRAASFVVQMAEHLQQHLEKQKTNLPALCCFRFSISAGASSSSSKPAFFRTWYMLGCVRKKPLCHVFAPMDPFPAVEKGLAFQVCARTGCLKLCTSYSILVASVDEAIGLGANYEDLAFNVSIHPFHMESYLQHPNLAIYKQHLAEFWIGKDCDPPSSARQAKSKEIIALPFGLEISQKPKSKKRAVPEKDVDFEQPGPKKPRGTRQKKGDQTKHDENEAPASANTGTGKEMDGDANAAGDDYGTVLSSSQMEQLKLAMRAAQGLAEDDAILHKEAADLAEKRQRLGAQARFFHKATGIISLKEAQRAMTCFFCANRISKGTLRFEFAFHKNKPQRSIHTECTRQMSPGSEELKSSLEWLEKELANGNAASLERTAIKEALSALRTIDTSV</sequence>
<evidence type="ECO:0000313" key="2">
    <source>
        <dbReference type="EMBL" id="CAI4002179.1"/>
    </source>
</evidence>
<accession>A0A9P1D1M1</accession>
<dbReference type="EMBL" id="CAMXCT020003058">
    <property type="protein sequence ID" value="CAL1155554.1"/>
    <property type="molecule type" value="Genomic_DNA"/>
</dbReference>
<reference evidence="2" key="1">
    <citation type="submission" date="2022-10" db="EMBL/GenBank/DDBJ databases">
        <authorList>
            <person name="Chen Y."/>
            <person name="Dougan E. K."/>
            <person name="Chan C."/>
            <person name="Rhodes N."/>
            <person name="Thang M."/>
        </authorList>
    </citation>
    <scope>NUCLEOTIDE SEQUENCE</scope>
</reference>
<dbReference type="AlphaFoldDB" id="A0A9P1D1M1"/>
<proteinExistence type="predicted"/>
<evidence type="ECO:0000256" key="1">
    <source>
        <dbReference type="SAM" id="MobiDB-lite"/>
    </source>
</evidence>
<comment type="caution">
    <text evidence="2">The sequence shown here is derived from an EMBL/GenBank/DDBJ whole genome shotgun (WGS) entry which is preliminary data.</text>
</comment>
<name>A0A9P1D1M1_9DINO</name>
<feature type="compositionally biased region" description="Basic and acidic residues" evidence="1">
    <location>
        <begin position="960"/>
        <end position="970"/>
    </location>
</feature>
<reference evidence="3 4" key="2">
    <citation type="submission" date="2024-05" db="EMBL/GenBank/DDBJ databases">
        <authorList>
            <person name="Chen Y."/>
            <person name="Shah S."/>
            <person name="Dougan E. K."/>
            <person name="Thang M."/>
            <person name="Chan C."/>
        </authorList>
    </citation>
    <scope>NUCLEOTIDE SEQUENCE [LARGE SCALE GENOMIC DNA]</scope>
</reference>
<dbReference type="SUPFAM" id="SSF47095">
    <property type="entry name" value="HMG-box"/>
    <property type="match status" value="1"/>
</dbReference>
<organism evidence="2">
    <name type="scientific">Cladocopium goreaui</name>
    <dbReference type="NCBI Taxonomy" id="2562237"/>
    <lineage>
        <taxon>Eukaryota</taxon>
        <taxon>Sar</taxon>
        <taxon>Alveolata</taxon>
        <taxon>Dinophyceae</taxon>
        <taxon>Suessiales</taxon>
        <taxon>Symbiodiniaceae</taxon>
        <taxon>Cladocopium</taxon>
    </lineage>
</organism>
<dbReference type="OrthoDB" id="407657at2759"/>
<dbReference type="Proteomes" id="UP001152797">
    <property type="component" value="Unassembled WGS sequence"/>
</dbReference>
<evidence type="ECO:0000313" key="4">
    <source>
        <dbReference type="Proteomes" id="UP001152797"/>
    </source>
</evidence>
<protein>
    <submittedName>
        <fullName evidence="3">HMG box domain-containing protein</fullName>
    </submittedName>
</protein>
<evidence type="ECO:0000313" key="3">
    <source>
        <dbReference type="EMBL" id="CAL4789491.1"/>
    </source>
</evidence>
<dbReference type="EMBL" id="CAMXCT010003058">
    <property type="protein sequence ID" value="CAI4002179.1"/>
    <property type="molecule type" value="Genomic_DNA"/>
</dbReference>